<evidence type="ECO:0000256" key="1">
    <source>
        <dbReference type="ARBA" id="ARBA00004141"/>
    </source>
</evidence>
<dbReference type="GO" id="GO:0015079">
    <property type="term" value="F:potassium ion transmembrane transporter activity"/>
    <property type="evidence" value="ECO:0007669"/>
    <property type="project" value="InterPro"/>
</dbReference>
<keyword evidence="4 9" id="KW-0812">Transmembrane</keyword>
<keyword evidence="5" id="KW-0630">Potassium</keyword>
<keyword evidence="7" id="KW-0406">Ion transport</keyword>
<dbReference type="InterPro" id="IPR053951">
    <property type="entry name" value="K_trans_N"/>
</dbReference>
<dbReference type="Pfam" id="PF22776">
    <property type="entry name" value="K_trans_C"/>
    <property type="match status" value="1"/>
</dbReference>
<evidence type="ECO:0000313" key="12">
    <source>
        <dbReference type="EMBL" id="PRP87490.1"/>
    </source>
</evidence>
<accession>A0A2P6NU87</accession>
<feature type="transmembrane region" description="Helical" evidence="9">
    <location>
        <begin position="285"/>
        <end position="308"/>
    </location>
</feature>
<evidence type="ECO:0000259" key="10">
    <source>
        <dbReference type="Pfam" id="PF02705"/>
    </source>
</evidence>
<evidence type="ECO:0000256" key="8">
    <source>
        <dbReference type="ARBA" id="ARBA00023136"/>
    </source>
</evidence>
<dbReference type="Proteomes" id="UP000241769">
    <property type="component" value="Unassembled WGS sequence"/>
</dbReference>
<proteinExistence type="predicted"/>
<dbReference type="AlphaFoldDB" id="A0A2P6NU87"/>
<feature type="transmembrane region" description="Helical" evidence="9">
    <location>
        <begin position="172"/>
        <end position="190"/>
    </location>
</feature>
<evidence type="ECO:0000256" key="3">
    <source>
        <dbReference type="ARBA" id="ARBA00022538"/>
    </source>
</evidence>
<protein>
    <submittedName>
        <fullName evidence="12">Potassium uptake protein</fullName>
    </submittedName>
</protein>
<evidence type="ECO:0000256" key="4">
    <source>
        <dbReference type="ARBA" id="ARBA00022692"/>
    </source>
</evidence>
<dbReference type="Pfam" id="PF02705">
    <property type="entry name" value="K_trans"/>
    <property type="match status" value="1"/>
</dbReference>
<feature type="domain" description="K+ potassium transporter integral membrane" evidence="10">
    <location>
        <begin position="73"/>
        <end position="515"/>
    </location>
</feature>
<keyword evidence="2" id="KW-0813">Transport</keyword>
<gene>
    <name evidence="12" type="ORF">PROFUN_00701</name>
</gene>
<dbReference type="STRING" id="1890364.A0A2P6NU87"/>
<comment type="caution">
    <text evidence="12">The sequence shown here is derived from an EMBL/GenBank/DDBJ whole genome shotgun (WGS) entry which is preliminary data.</text>
</comment>
<keyword evidence="13" id="KW-1185">Reference proteome</keyword>
<evidence type="ECO:0000256" key="5">
    <source>
        <dbReference type="ARBA" id="ARBA00022958"/>
    </source>
</evidence>
<organism evidence="12 13">
    <name type="scientific">Planoprotostelium fungivorum</name>
    <dbReference type="NCBI Taxonomy" id="1890364"/>
    <lineage>
        <taxon>Eukaryota</taxon>
        <taxon>Amoebozoa</taxon>
        <taxon>Evosea</taxon>
        <taxon>Variosea</taxon>
        <taxon>Cavosteliida</taxon>
        <taxon>Cavosteliaceae</taxon>
        <taxon>Planoprotostelium</taxon>
    </lineage>
</organism>
<feature type="transmembrane region" description="Helical" evidence="9">
    <location>
        <begin position="390"/>
        <end position="410"/>
    </location>
</feature>
<dbReference type="InterPro" id="IPR003855">
    <property type="entry name" value="K+_transporter"/>
</dbReference>
<evidence type="ECO:0000259" key="11">
    <source>
        <dbReference type="Pfam" id="PF22776"/>
    </source>
</evidence>
<sequence length="726" mass="81326">MPAPRLTMNEETGDFDESDTSIRLIDSLAKRQEDEDDQDDVVPIQRTTLGFFLLCIKCLGIIFPDIGEPIPPIVSDKHQIMGVTSFIIWSIISHATIKYMIMIITANNHGEGGTFSLCALLLQQENVSVKVKRVVRAVAIIGGSLIIGQGAISPAVKISKAISIVGVYNNQQIPPEAILAITGIMVVIIYQLNRYGSDRMGLFIGPVVLLWFLYIFSTGVIGITHTPRILKSFNPLVSIKYLTQTVQKGSVSDALNVIGNSFVAVAGMETLYADMGDFGPKTVRCCWFFLVLPCLIVSYLGIGGQMILTDGKFYNQVNFSLLPDAGPAQNFFIAIAFIMLLLSSQRKFFHEISLTRPTVGGVFSTITQAIRLGLFPPVAIDKTSGFMSCVYLPQVNQILMVLCLSVVFGFHSDANGTITDIYGFAIALLMLTTSILFVLVVVYVWNQKRWLFLIPGVVFILFSDIILLVGTGGTLRNNNNATGWPAMAIAAFFSFVMFSWLIGRIELQRYLRKRQQIRFRTFDASDEEEDDLSIRKRSHHCTPLEVMLVTDGIQLESISRWEGMGVFVSTTLDGREQVPEVFAHYLTFSNSAPTIVVFLRLVNVKRPTVSEEKKLRMITHGRGCYTINAKPKVDEIIQLAQKYCYLPEHEKTKYFIHQETIKLYGFSWKWLALKAFSLMSDMFNFTMSTIKVSPADTMQVGVFREIHLGKAKHKRMSVFGEMIEYH</sequence>
<name>A0A2P6NU87_9EUKA</name>
<keyword evidence="3" id="KW-0633">Potassium transport</keyword>
<feature type="transmembrane region" description="Helical" evidence="9">
    <location>
        <begin position="134"/>
        <end position="152"/>
    </location>
</feature>
<dbReference type="InterPro" id="IPR053952">
    <property type="entry name" value="K_trans_C"/>
</dbReference>
<feature type="transmembrane region" description="Helical" evidence="9">
    <location>
        <begin position="202"/>
        <end position="223"/>
    </location>
</feature>
<feature type="transmembrane region" description="Helical" evidence="9">
    <location>
        <begin position="79"/>
        <end position="97"/>
    </location>
</feature>
<dbReference type="InParanoid" id="A0A2P6NU87"/>
<evidence type="ECO:0000256" key="9">
    <source>
        <dbReference type="SAM" id="Phobius"/>
    </source>
</evidence>
<dbReference type="EMBL" id="MDYQ01000020">
    <property type="protein sequence ID" value="PRP87490.1"/>
    <property type="molecule type" value="Genomic_DNA"/>
</dbReference>
<dbReference type="GO" id="GO:0016020">
    <property type="term" value="C:membrane"/>
    <property type="evidence" value="ECO:0007669"/>
    <property type="project" value="UniProtKB-SubCell"/>
</dbReference>
<reference evidence="12 13" key="1">
    <citation type="journal article" date="2018" name="Genome Biol. Evol.">
        <title>Multiple Roots of Fruiting Body Formation in Amoebozoa.</title>
        <authorList>
            <person name="Hillmann F."/>
            <person name="Forbes G."/>
            <person name="Novohradska S."/>
            <person name="Ferling I."/>
            <person name="Riege K."/>
            <person name="Groth M."/>
            <person name="Westermann M."/>
            <person name="Marz M."/>
            <person name="Spaller T."/>
            <person name="Winckler T."/>
            <person name="Schaap P."/>
            <person name="Glockner G."/>
        </authorList>
    </citation>
    <scope>NUCLEOTIDE SEQUENCE [LARGE SCALE GENOMIC DNA]</scope>
    <source>
        <strain evidence="12 13">Jena</strain>
    </source>
</reference>
<evidence type="ECO:0000256" key="2">
    <source>
        <dbReference type="ARBA" id="ARBA00022448"/>
    </source>
</evidence>
<feature type="transmembrane region" description="Helical" evidence="9">
    <location>
        <begin position="328"/>
        <end position="344"/>
    </location>
</feature>
<evidence type="ECO:0000256" key="6">
    <source>
        <dbReference type="ARBA" id="ARBA00022989"/>
    </source>
</evidence>
<feature type="domain" description="K+ potassium transporter C-terminal" evidence="11">
    <location>
        <begin position="563"/>
        <end position="702"/>
    </location>
</feature>
<comment type="subcellular location">
    <subcellularLocation>
        <location evidence="1">Membrane</location>
        <topology evidence="1">Multi-pass membrane protein</topology>
    </subcellularLocation>
</comment>
<evidence type="ECO:0000256" key="7">
    <source>
        <dbReference type="ARBA" id="ARBA00023065"/>
    </source>
</evidence>
<feature type="transmembrane region" description="Helical" evidence="9">
    <location>
        <begin position="484"/>
        <end position="503"/>
    </location>
</feature>
<dbReference type="PANTHER" id="PTHR30540:SF83">
    <property type="entry name" value="K+ POTASSIUM TRANSPORTER"/>
    <property type="match status" value="1"/>
</dbReference>
<dbReference type="PANTHER" id="PTHR30540">
    <property type="entry name" value="OSMOTIC STRESS POTASSIUM TRANSPORTER"/>
    <property type="match status" value="1"/>
</dbReference>
<feature type="transmembrane region" description="Helical" evidence="9">
    <location>
        <begin position="49"/>
        <end position="67"/>
    </location>
</feature>
<dbReference type="OrthoDB" id="504708at2759"/>
<evidence type="ECO:0000313" key="13">
    <source>
        <dbReference type="Proteomes" id="UP000241769"/>
    </source>
</evidence>
<keyword evidence="8 9" id="KW-0472">Membrane</keyword>
<feature type="transmembrane region" description="Helical" evidence="9">
    <location>
        <begin position="254"/>
        <end position="273"/>
    </location>
</feature>
<feature type="transmembrane region" description="Helical" evidence="9">
    <location>
        <begin position="422"/>
        <end position="445"/>
    </location>
</feature>
<feature type="transmembrane region" description="Helical" evidence="9">
    <location>
        <begin position="452"/>
        <end position="472"/>
    </location>
</feature>
<keyword evidence="6 9" id="KW-1133">Transmembrane helix</keyword>